<dbReference type="AlphaFoldDB" id="A0A1E3QZJ8"/>
<evidence type="ECO:0000313" key="2">
    <source>
        <dbReference type="EMBL" id="ODQ83109.1"/>
    </source>
</evidence>
<feature type="region of interest" description="Disordered" evidence="1">
    <location>
        <begin position="1"/>
        <end position="38"/>
    </location>
</feature>
<dbReference type="GeneID" id="30145596"/>
<dbReference type="EMBL" id="KV454426">
    <property type="protein sequence ID" value="ODQ83109.1"/>
    <property type="molecule type" value="Genomic_DNA"/>
</dbReference>
<dbReference type="Proteomes" id="UP000094336">
    <property type="component" value="Unassembled WGS sequence"/>
</dbReference>
<accession>A0A1E3QZJ8</accession>
<organism evidence="2 3">
    <name type="scientific">Babjeviella inositovora NRRL Y-12698</name>
    <dbReference type="NCBI Taxonomy" id="984486"/>
    <lineage>
        <taxon>Eukaryota</taxon>
        <taxon>Fungi</taxon>
        <taxon>Dikarya</taxon>
        <taxon>Ascomycota</taxon>
        <taxon>Saccharomycotina</taxon>
        <taxon>Pichiomycetes</taxon>
        <taxon>Serinales incertae sedis</taxon>
        <taxon>Babjeviella</taxon>
    </lineage>
</organism>
<protein>
    <submittedName>
        <fullName evidence="2">Uncharacterized protein</fullName>
    </submittedName>
</protein>
<evidence type="ECO:0000256" key="1">
    <source>
        <dbReference type="SAM" id="MobiDB-lite"/>
    </source>
</evidence>
<name>A0A1E3QZJ8_9ASCO</name>
<keyword evidence="3" id="KW-1185">Reference proteome</keyword>
<sequence length="53" mass="5844">MLANISISRKKKGLVDQRKNLNRQSRSPHDTCMKNTTTVIQDASTTSCPASPL</sequence>
<dbReference type="RefSeq" id="XP_018988437.1">
    <property type="nucleotide sequence ID" value="XM_019127743.1"/>
</dbReference>
<evidence type="ECO:0000313" key="3">
    <source>
        <dbReference type="Proteomes" id="UP000094336"/>
    </source>
</evidence>
<gene>
    <name evidence="2" type="ORF">BABINDRAFT_159567</name>
</gene>
<reference evidence="3" key="1">
    <citation type="submission" date="2016-05" db="EMBL/GenBank/DDBJ databases">
        <title>Comparative genomics of biotechnologically important yeasts.</title>
        <authorList>
            <consortium name="DOE Joint Genome Institute"/>
            <person name="Riley R."/>
            <person name="Haridas S."/>
            <person name="Wolfe K.H."/>
            <person name="Lopes M.R."/>
            <person name="Hittinger C.T."/>
            <person name="Goker M."/>
            <person name="Salamov A."/>
            <person name="Wisecaver J."/>
            <person name="Long T.M."/>
            <person name="Aerts A.L."/>
            <person name="Barry K."/>
            <person name="Choi C."/>
            <person name="Clum A."/>
            <person name="Coughlan A.Y."/>
            <person name="Deshpande S."/>
            <person name="Douglass A.P."/>
            <person name="Hanson S.J."/>
            <person name="Klenk H.-P."/>
            <person name="Labutti K."/>
            <person name="Lapidus A."/>
            <person name="Lindquist E."/>
            <person name="Lipzen A."/>
            <person name="Meier-Kolthoff J.P."/>
            <person name="Ohm R.A."/>
            <person name="Otillar R.P."/>
            <person name="Pangilinan J."/>
            <person name="Peng Y."/>
            <person name="Rokas A."/>
            <person name="Rosa C.A."/>
            <person name="Scheuner C."/>
            <person name="Sibirny A.A."/>
            <person name="Slot J.C."/>
            <person name="Stielow J.B."/>
            <person name="Sun H."/>
            <person name="Kurtzman C.P."/>
            <person name="Blackwell M."/>
            <person name="Grigoriev I.V."/>
            <person name="Jeffries T.W."/>
        </authorList>
    </citation>
    <scope>NUCLEOTIDE SEQUENCE [LARGE SCALE GENOMIC DNA]</scope>
    <source>
        <strain evidence="3">NRRL Y-12698</strain>
    </source>
</reference>
<proteinExistence type="predicted"/>